<evidence type="ECO:0000313" key="8">
    <source>
        <dbReference type="EMBL" id="AIQ58726.1"/>
    </source>
</evidence>
<feature type="transmembrane region" description="Helical" evidence="6">
    <location>
        <begin position="40"/>
        <end position="60"/>
    </location>
</feature>
<dbReference type="CDD" id="cd06225">
    <property type="entry name" value="HAMP"/>
    <property type="match status" value="1"/>
</dbReference>
<evidence type="ECO:0000256" key="1">
    <source>
        <dbReference type="ARBA" id="ARBA00004651"/>
    </source>
</evidence>
<dbReference type="OrthoDB" id="9776552at2"/>
<comment type="subcellular location">
    <subcellularLocation>
        <location evidence="1">Cell membrane</location>
        <topology evidence="1">Multi-pass membrane protein</topology>
    </subcellularLocation>
</comment>
<protein>
    <recommendedName>
        <fullName evidence="7">HAMP domain-containing protein</fullName>
    </recommendedName>
</protein>
<keyword evidence="4" id="KW-0808">Transferase</keyword>
<keyword evidence="5 6" id="KW-0472">Membrane</keyword>
<evidence type="ECO:0000256" key="6">
    <source>
        <dbReference type="SAM" id="Phobius"/>
    </source>
</evidence>
<accession>A0A089LB48</accession>
<dbReference type="InterPro" id="IPR010559">
    <property type="entry name" value="Sig_transdc_His_kin_internal"/>
</dbReference>
<organism evidence="8 9">
    <name type="scientific">Paenibacillus borealis</name>
    <dbReference type="NCBI Taxonomy" id="160799"/>
    <lineage>
        <taxon>Bacteria</taxon>
        <taxon>Bacillati</taxon>
        <taxon>Bacillota</taxon>
        <taxon>Bacilli</taxon>
        <taxon>Bacillales</taxon>
        <taxon>Paenibacillaceae</taxon>
        <taxon>Paenibacillus</taxon>
    </lineage>
</organism>
<dbReference type="PROSITE" id="PS50885">
    <property type="entry name" value="HAMP"/>
    <property type="match status" value="1"/>
</dbReference>
<keyword evidence="2" id="KW-1003">Cell membrane</keyword>
<feature type="transmembrane region" description="Helical" evidence="6">
    <location>
        <begin position="12"/>
        <end position="33"/>
    </location>
</feature>
<dbReference type="EMBL" id="CP009285">
    <property type="protein sequence ID" value="AIQ58726.1"/>
    <property type="molecule type" value="Genomic_DNA"/>
</dbReference>
<keyword evidence="6" id="KW-1133">Transmembrane helix</keyword>
<keyword evidence="6" id="KW-0812">Transmembrane</keyword>
<dbReference type="InterPro" id="IPR003660">
    <property type="entry name" value="HAMP_dom"/>
</dbReference>
<sequence length="610" mass="68965">MNYGKNYDLGAMAILSLIQSVTKGIMAVFAYISRSLFRKMLLALFAVITVTVSVLGLYTYDHTSSDIKQREIKNMELFSSQSASNLETQMANIKSTAWNYFSDPRFQSFVQTLGSDPLAYSEFSGNFSQFVTDHSAVEFIVVTQLEGNRLIKGNLNNTDVIDFEDLKEIAVANNGRGVWVPSIAFDRRTGEKVSTLTFVQAVKNISTLTKFPIIGVLMVQLSYEYLKEWLAGLGETEGVDFLLMDSKTKTVKISADSSLLGKPVERHKDSEVLYVSQALAKTSWVLVGIVDVHTLLKEVNGLARDTILIGIACLLGAMLIAILLSSRILTPLKELKKGILAVEKGDYNIILPIRTKDETGYIIHRFNHMAEEIKALILKVYETDRVRKEAEIKALQSQINPHFLYNTLGIIDSLATLHDDDRISLISRSLAKMFRYNISADRMSTIQLELRQIELYLYIQQQRYGNRFKYTVEVEETLYDIPIPKLLMQPLVENCFVHVFDRMSAQSELRIRGWSRSDQQIYLSIWNNGPPVAAARLAELNMLLSQDIQQRRDETPPSSIGLMNVQNRIKLLYGTEYGLTITSEWEKGTEVVILLRKLGEEEQSDEAASN</sequence>
<keyword evidence="3" id="KW-0597">Phosphoprotein</keyword>
<evidence type="ECO:0000256" key="2">
    <source>
        <dbReference type="ARBA" id="ARBA00022475"/>
    </source>
</evidence>
<dbReference type="SUPFAM" id="SSF55874">
    <property type="entry name" value="ATPase domain of HSP90 chaperone/DNA topoisomerase II/histidine kinase"/>
    <property type="match status" value="1"/>
</dbReference>
<dbReference type="GO" id="GO:0000155">
    <property type="term" value="F:phosphorelay sensor kinase activity"/>
    <property type="evidence" value="ECO:0007669"/>
    <property type="project" value="InterPro"/>
</dbReference>
<dbReference type="Pfam" id="PF00672">
    <property type="entry name" value="HAMP"/>
    <property type="match status" value="1"/>
</dbReference>
<dbReference type="Proteomes" id="UP000029518">
    <property type="component" value="Chromosome"/>
</dbReference>
<dbReference type="InterPro" id="IPR050640">
    <property type="entry name" value="Bact_2-comp_sensor_kinase"/>
</dbReference>
<evidence type="ECO:0000256" key="3">
    <source>
        <dbReference type="ARBA" id="ARBA00022553"/>
    </source>
</evidence>
<keyword evidence="9" id="KW-1185">Reference proteome</keyword>
<dbReference type="Pfam" id="PF06580">
    <property type="entry name" value="His_kinase"/>
    <property type="match status" value="1"/>
</dbReference>
<evidence type="ECO:0000256" key="5">
    <source>
        <dbReference type="ARBA" id="ARBA00023136"/>
    </source>
</evidence>
<reference evidence="8" key="1">
    <citation type="submission" date="2014-08" db="EMBL/GenBank/DDBJ databases">
        <title>Comparative genomics of the Paenibacillus odorifer group.</title>
        <authorList>
            <person name="den Bakker H.C."/>
            <person name="Tsai Y.-C.Y.-C."/>
            <person name="Martin N."/>
            <person name="Korlach J."/>
            <person name="Wiedmann M."/>
        </authorList>
    </citation>
    <scope>NUCLEOTIDE SEQUENCE [LARGE SCALE GENOMIC DNA]</scope>
    <source>
        <strain evidence="8">DSM 13188</strain>
    </source>
</reference>
<dbReference type="HOGENOM" id="CLU_020473_6_1_9"/>
<dbReference type="PANTHER" id="PTHR34220:SF7">
    <property type="entry name" value="SENSOR HISTIDINE KINASE YPDA"/>
    <property type="match status" value="1"/>
</dbReference>
<dbReference type="SUPFAM" id="SSF158472">
    <property type="entry name" value="HAMP domain-like"/>
    <property type="match status" value="1"/>
</dbReference>
<dbReference type="RefSeq" id="WP_042213930.1">
    <property type="nucleotide sequence ID" value="NZ_CP009285.1"/>
</dbReference>
<dbReference type="SMART" id="SM00304">
    <property type="entry name" value="HAMP"/>
    <property type="match status" value="1"/>
</dbReference>
<dbReference type="AlphaFoldDB" id="A0A089LB48"/>
<dbReference type="PANTHER" id="PTHR34220">
    <property type="entry name" value="SENSOR HISTIDINE KINASE YPDA"/>
    <property type="match status" value="1"/>
</dbReference>
<dbReference type="KEGG" id="pbd:PBOR_18610"/>
<dbReference type="InterPro" id="IPR036890">
    <property type="entry name" value="HATPase_C_sf"/>
</dbReference>
<evidence type="ECO:0000256" key="4">
    <source>
        <dbReference type="ARBA" id="ARBA00022679"/>
    </source>
</evidence>
<feature type="domain" description="HAMP" evidence="7">
    <location>
        <begin position="326"/>
        <end position="378"/>
    </location>
</feature>
<dbReference type="Gene3D" id="3.30.565.10">
    <property type="entry name" value="Histidine kinase-like ATPase, C-terminal domain"/>
    <property type="match status" value="1"/>
</dbReference>
<feature type="transmembrane region" description="Helical" evidence="6">
    <location>
        <begin position="307"/>
        <end position="329"/>
    </location>
</feature>
<dbReference type="Gene3D" id="6.10.340.10">
    <property type="match status" value="1"/>
</dbReference>
<proteinExistence type="predicted"/>
<dbReference type="GO" id="GO:0005886">
    <property type="term" value="C:plasma membrane"/>
    <property type="evidence" value="ECO:0007669"/>
    <property type="project" value="UniProtKB-SubCell"/>
</dbReference>
<evidence type="ECO:0000259" key="7">
    <source>
        <dbReference type="PROSITE" id="PS50885"/>
    </source>
</evidence>
<name>A0A089LB48_PAEBO</name>
<gene>
    <name evidence="8" type="ORF">PBOR_18610</name>
</gene>
<evidence type="ECO:0000313" key="9">
    <source>
        <dbReference type="Proteomes" id="UP000029518"/>
    </source>
</evidence>